<evidence type="ECO:0000256" key="2">
    <source>
        <dbReference type="ARBA" id="ARBA00022559"/>
    </source>
</evidence>
<comment type="similarity">
    <text evidence="7">Belongs to the chloroperoxidase family.</text>
</comment>
<protein>
    <submittedName>
        <fullName evidence="10">Chloroperoxidase</fullName>
    </submittedName>
</protein>
<keyword evidence="4" id="KW-0479">Metal-binding</keyword>
<dbReference type="InterPro" id="IPR000028">
    <property type="entry name" value="Chloroperoxidase"/>
</dbReference>
<keyword evidence="6" id="KW-0408">Iron</keyword>
<evidence type="ECO:0000313" key="10">
    <source>
        <dbReference type="EMBL" id="USW47927.1"/>
    </source>
</evidence>
<dbReference type="PROSITE" id="PS51405">
    <property type="entry name" value="HEME_HALOPEROXIDASE"/>
    <property type="match status" value="1"/>
</dbReference>
<dbReference type="EMBL" id="CP099418">
    <property type="protein sequence ID" value="USW47927.1"/>
    <property type="molecule type" value="Genomic_DNA"/>
</dbReference>
<evidence type="ECO:0000256" key="6">
    <source>
        <dbReference type="ARBA" id="ARBA00023004"/>
    </source>
</evidence>
<dbReference type="AlphaFoldDB" id="A0A9Q9EFQ6"/>
<keyword evidence="8" id="KW-0732">Signal</keyword>
<keyword evidence="2" id="KW-0575">Peroxidase</keyword>
<accession>A0A9Q9EFQ6</accession>
<proteinExistence type="inferred from homology"/>
<dbReference type="GO" id="GO:0046872">
    <property type="term" value="F:metal ion binding"/>
    <property type="evidence" value="ECO:0007669"/>
    <property type="project" value="UniProtKB-KW"/>
</dbReference>
<dbReference type="OrthoDB" id="407298at2759"/>
<evidence type="ECO:0000256" key="4">
    <source>
        <dbReference type="ARBA" id="ARBA00022723"/>
    </source>
</evidence>
<feature type="signal peptide" evidence="8">
    <location>
        <begin position="1"/>
        <end position="17"/>
    </location>
</feature>
<reference evidence="10" key="1">
    <citation type="submission" date="2022-06" db="EMBL/GenBank/DDBJ databases">
        <title>Complete genome sequences of two strains of the flax pathogen Septoria linicola.</title>
        <authorList>
            <person name="Lapalu N."/>
            <person name="Simon A."/>
            <person name="Demenou B."/>
            <person name="Paumier D."/>
            <person name="Guillot M.-P."/>
            <person name="Gout L."/>
            <person name="Valade R."/>
        </authorList>
    </citation>
    <scope>NUCLEOTIDE SEQUENCE</scope>
    <source>
        <strain evidence="10">SE15195</strain>
    </source>
</reference>
<sequence length="363" mass="39888">MAPLASTIALLLPVVYAFPGGVHPAEERALYRPYKAPTGADSRGPCPMLNTLANHGYINHNGRNIEKQDLLNALLLNVGIQESCVETAMTNAFILCAFTTGADCGTTLHNLTLLGLPHAFEHDHSFSRQDYKMNYQSSPSENSDNLNFNSTIFQESLDVLGGSSHMNFQQMQQVRLQRESLSEQQAYPGWFTESIPIQEFEAGFIFGVMGDFNLPNYIKNPQVRVAWWKYWFSNEALPYELGWHPPFPPKDVNFLLSASSRILAATVTSTPSPLPSGALAGAPAPEALPTKVDTTTYHLATQAPYVGTIAHKGGIHLREAAAATATPAPVSTFTFKNPYVQTLAMEDIVLQQEFAKKRMAAQQ</sequence>
<keyword evidence="5" id="KW-0560">Oxidoreductase</keyword>
<dbReference type="PANTHER" id="PTHR33577">
    <property type="entry name" value="STERIGMATOCYSTIN BIOSYNTHESIS PEROXIDASE STCC-RELATED"/>
    <property type="match status" value="1"/>
</dbReference>
<dbReference type="PANTHER" id="PTHR33577:SF9">
    <property type="entry name" value="PEROXIDASE STCC"/>
    <property type="match status" value="1"/>
</dbReference>
<evidence type="ECO:0000256" key="7">
    <source>
        <dbReference type="ARBA" id="ARBA00025795"/>
    </source>
</evidence>
<keyword evidence="11" id="KW-1185">Reference proteome</keyword>
<keyword evidence="3" id="KW-0349">Heme</keyword>
<feature type="chain" id="PRO_5040269763" evidence="8">
    <location>
        <begin position="18"/>
        <end position="363"/>
    </location>
</feature>
<comment type="cofactor">
    <cofactor evidence="1">
        <name>heme b</name>
        <dbReference type="ChEBI" id="CHEBI:60344"/>
    </cofactor>
</comment>
<name>A0A9Q9EFQ6_9PEZI</name>
<evidence type="ECO:0000256" key="3">
    <source>
        <dbReference type="ARBA" id="ARBA00022617"/>
    </source>
</evidence>
<dbReference type="GO" id="GO:0004601">
    <property type="term" value="F:peroxidase activity"/>
    <property type="evidence" value="ECO:0007669"/>
    <property type="project" value="UniProtKB-KW"/>
</dbReference>
<feature type="domain" description="Heme haloperoxidase family profile" evidence="9">
    <location>
        <begin position="30"/>
        <end position="260"/>
    </location>
</feature>
<evidence type="ECO:0000313" key="11">
    <source>
        <dbReference type="Proteomes" id="UP001056384"/>
    </source>
</evidence>
<evidence type="ECO:0000256" key="1">
    <source>
        <dbReference type="ARBA" id="ARBA00001970"/>
    </source>
</evidence>
<dbReference type="InterPro" id="IPR036851">
    <property type="entry name" value="Chloroperoxidase-like_sf"/>
</dbReference>
<evidence type="ECO:0000259" key="9">
    <source>
        <dbReference type="PROSITE" id="PS51405"/>
    </source>
</evidence>
<dbReference type="Proteomes" id="UP001056384">
    <property type="component" value="Chromosome 1"/>
</dbReference>
<dbReference type="Gene3D" id="1.10.489.10">
    <property type="entry name" value="Chloroperoxidase-like"/>
    <property type="match status" value="1"/>
</dbReference>
<dbReference type="Pfam" id="PF01328">
    <property type="entry name" value="Peroxidase_2"/>
    <property type="match status" value="1"/>
</dbReference>
<evidence type="ECO:0000256" key="5">
    <source>
        <dbReference type="ARBA" id="ARBA00023002"/>
    </source>
</evidence>
<dbReference type="SUPFAM" id="SSF47571">
    <property type="entry name" value="Cloroperoxidase"/>
    <property type="match status" value="2"/>
</dbReference>
<organism evidence="10 11">
    <name type="scientific">Septoria linicola</name>
    <dbReference type="NCBI Taxonomy" id="215465"/>
    <lineage>
        <taxon>Eukaryota</taxon>
        <taxon>Fungi</taxon>
        <taxon>Dikarya</taxon>
        <taxon>Ascomycota</taxon>
        <taxon>Pezizomycotina</taxon>
        <taxon>Dothideomycetes</taxon>
        <taxon>Dothideomycetidae</taxon>
        <taxon>Mycosphaerellales</taxon>
        <taxon>Mycosphaerellaceae</taxon>
        <taxon>Septoria</taxon>
    </lineage>
</organism>
<evidence type="ECO:0000256" key="8">
    <source>
        <dbReference type="SAM" id="SignalP"/>
    </source>
</evidence>
<gene>
    <name evidence="10" type="ORF">Slin15195_G012460</name>
</gene>